<accession>A0ACC1SFM8</accession>
<keyword evidence="2" id="KW-1185">Reference proteome</keyword>
<dbReference type="EMBL" id="JANHOG010001339">
    <property type="protein sequence ID" value="KAJ3538748.1"/>
    <property type="molecule type" value="Genomic_DNA"/>
</dbReference>
<reference evidence="1" key="1">
    <citation type="submission" date="2022-07" db="EMBL/GenBank/DDBJ databases">
        <title>Genome Sequence of Phlebia brevispora.</title>
        <authorList>
            <person name="Buettner E."/>
        </authorList>
    </citation>
    <scope>NUCLEOTIDE SEQUENCE</scope>
    <source>
        <strain evidence="1">MPL23</strain>
    </source>
</reference>
<gene>
    <name evidence="1" type="ORF">NM688_g6474</name>
</gene>
<evidence type="ECO:0000313" key="2">
    <source>
        <dbReference type="Proteomes" id="UP001148662"/>
    </source>
</evidence>
<organism evidence="1 2">
    <name type="scientific">Phlebia brevispora</name>
    <dbReference type="NCBI Taxonomy" id="194682"/>
    <lineage>
        <taxon>Eukaryota</taxon>
        <taxon>Fungi</taxon>
        <taxon>Dikarya</taxon>
        <taxon>Basidiomycota</taxon>
        <taxon>Agaricomycotina</taxon>
        <taxon>Agaricomycetes</taxon>
        <taxon>Polyporales</taxon>
        <taxon>Meruliaceae</taxon>
        <taxon>Phlebia</taxon>
    </lineage>
</organism>
<dbReference type="Proteomes" id="UP001148662">
    <property type="component" value="Unassembled WGS sequence"/>
</dbReference>
<evidence type="ECO:0000313" key="1">
    <source>
        <dbReference type="EMBL" id="KAJ3538748.1"/>
    </source>
</evidence>
<sequence>MLLTGTYPRDAVVAAVREITKEPIRVVLDAVAAEDTQQLGYEVLASGGTLLNVTLAHYIPEDQQTPDKRIIDIWGNPFLPTRREISTSLYEHITALFSSGELKPNHVEVLPGGLAAIPAGLERLQKNEVSAVKLIVRPAETP</sequence>
<protein>
    <submittedName>
        <fullName evidence="1">Uncharacterized protein</fullName>
    </submittedName>
</protein>
<name>A0ACC1SFM8_9APHY</name>
<proteinExistence type="predicted"/>
<comment type="caution">
    <text evidence="1">The sequence shown here is derived from an EMBL/GenBank/DDBJ whole genome shotgun (WGS) entry which is preliminary data.</text>
</comment>